<reference evidence="2" key="1">
    <citation type="submission" date="2021-09" db="EMBL/GenBank/DDBJ databases">
        <title>The genome of Mauremys mutica provides insights into the evolution of semi-aquatic lifestyle.</title>
        <authorList>
            <person name="Gong S."/>
            <person name="Gao Y."/>
        </authorList>
    </citation>
    <scope>NUCLEOTIDE SEQUENCE</scope>
    <source>
        <strain evidence="2">MM-2020</strain>
        <tissue evidence="2">Muscle</tissue>
    </source>
</reference>
<keyword evidence="1" id="KW-0812">Transmembrane</keyword>
<organism evidence="2 3">
    <name type="scientific">Mauremys mutica</name>
    <name type="common">yellowpond turtle</name>
    <dbReference type="NCBI Taxonomy" id="74926"/>
    <lineage>
        <taxon>Eukaryota</taxon>
        <taxon>Metazoa</taxon>
        <taxon>Chordata</taxon>
        <taxon>Craniata</taxon>
        <taxon>Vertebrata</taxon>
        <taxon>Euteleostomi</taxon>
        <taxon>Archelosauria</taxon>
        <taxon>Testudinata</taxon>
        <taxon>Testudines</taxon>
        <taxon>Cryptodira</taxon>
        <taxon>Durocryptodira</taxon>
        <taxon>Testudinoidea</taxon>
        <taxon>Geoemydidae</taxon>
        <taxon>Geoemydinae</taxon>
        <taxon>Mauremys</taxon>
    </lineage>
</organism>
<evidence type="ECO:0000313" key="3">
    <source>
        <dbReference type="Proteomes" id="UP000827986"/>
    </source>
</evidence>
<dbReference type="AlphaFoldDB" id="A0A9D4AZI6"/>
<comment type="caution">
    <text evidence="2">The sequence shown here is derived from an EMBL/GenBank/DDBJ whole genome shotgun (WGS) entry which is preliminary data.</text>
</comment>
<evidence type="ECO:0000256" key="1">
    <source>
        <dbReference type="SAM" id="Phobius"/>
    </source>
</evidence>
<dbReference type="Proteomes" id="UP000827986">
    <property type="component" value="Unassembled WGS sequence"/>
</dbReference>
<keyword evidence="3" id="KW-1185">Reference proteome</keyword>
<dbReference type="EMBL" id="JAHDVG010000467">
    <property type="protein sequence ID" value="KAH1182382.1"/>
    <property type="molecule type" value="Genomic_DNA"/>
</dbReference>
<keyword evidence="1" id="KW-0472">Membrane</keyword>
<sequence length="152" mass="17916">MTLTHALTTIITWRHTFTHPPYCPIKHTHTSSLHTDTHCHDTDTHTHPSFLHYETHMHSLWERQTHAIMTHAHHYYTMRQYHYIIRRECTHTSSSDTYPLALAGAFTTLDRTSVGGTFWTEILLSWLWMNSCLTWGFLPFAVVILVNQKQLF</sequence>
<proteinExistence type="predicted"/>
<protein>
    <submittedName>
        <fullName evidence="2">Uncharacterized protein</fullName>
    </submittedName>
</protein>
<name>A0A9D4AZI6_9SAUR</name>
<keyword evidence="1" id="KW-1133">Transmembrane helix</keyword>
<feature type="transmembrane region" description="Helical" evidence="1">
    <location>
        <begin position="126"/>
        <end position="146"/>
    </location>
</feature>
<evidence type="ECO:0000313" key="2">
    <source>
        <dbReference type="EMBL" id="KAH1182382.1"/>
    </source>
</evidence>
<accession>A0A9D4AZI6</accession>
<gene>
    <name evidence="2" type="ORF">KIL84_010136</name>
</gene>